<name>A0A835D4I3_TETSI</name>
<sequence length="252" mass="27511">MENPKEDATGDGGGPSSQPPEPKHSYAQSLGIKATAFGICPNKDFRMDHVPIEKNFSSYQGGPALFFSSEEIERSACPFKFALITKCLEEKPEEGKREDRDWSNMIIAIVEQELVQPNERSNQAEEDKEGSPFSLADSDQFLNPLNILVPSSSNMRVDSLEKTNSGGGDLEYQGIDFDRDNGLWLPHLSIKDGTAVTKPKLTGVPSKPTSTASTHPSLVRNSVLLHTMSTVLTAVAIYGSMGIGKISFRSNF</sequence>
<dbReference type="AlphaFoldDB" id="A0A835D4I3"/>
<accession>A0A835D4I3</accession>
<comment type="caution">
    <text evidence="2">The sequence shown here is derived from an EMBL/GenBank/DDBJ whole genome shotgun (WGS) entry which is preliminary data.</text>
</comment>
<proteinExistence type="predicted"/>
<dbReference type="Proteomes" id="UP000655225">
    <property type="component" value="Unassembled WGS sequence"/>
</dbReference>
<organism evidence="2 3">
    <name type="scientific">Tetracentron sinense</name>
    <name type="common">Spur-leaf</name>
    <dbReference type="NCBI Taxonomy" id="13715"/>
    <lineage>
        <taxon>Eukaryota</taxon>
        <taxon>Viridiplantae</taxon>
        <taxon>Streptophyta</taxon>
        <taxon>Embryophyta</taxon>
        <taxon>Tracheophyta</taxon>
        <taxon>Spermatophyta</taxon>
        <taxon>Magnoliopsida</taxon>
        <taxon>Trochodendrales</taxon>
        <taxon>Trochodendraceae</taxon>
        <taxon>Tetracentron</taxon>
    </lineage>
</organism>
<dbReference type="EMBL" id="JABCRI010000021">
    <property type="protein sequence ID" value="KAF8380068.1"/>
    <property type="molecule type" value="Genomic_DNA"/>
</dbReference>
<feature type="region of interest" description="Disordered" evidence="1">
    <location>
        <begin position="114"/>
        <end position="138"/>
    </location>
</feature>
<protein>
    <submittedName>
        <fullName evidence="2">Uncharacterized protein</fullName>
    </submittedName>
</protein>
<gene>
    <name evidence="2" type="ORF">HHK36_027538</name>
</gene>
<evidence type="ECO:0000313" key="2">
    <source>
        <dbReference type="EMBL" id="KAF8380068.1"/>
    </source>
</evidence>
<feature type="region of interest" description="Disordered" evidence="1">
    <location>
        <begin position="1"/>
        <end position="25"/>
    </location>
</feature>
<evidence type="ECO:0000313" key="3">
    <source>
        <dbReference type="Proteomes" id="UP000655225"/>
    </source>
</evidence>
<reference evidence="2 3" key="1">
    <citation type="submission" date="2020-04" db="EMBL/GenBank/DDBJ databases">
        <title>Plant Genome Project.</title>
        <authorList>
            <person name="Zhang R.-G."/>
        </authorList>
    </citation>
    <scope>NUCLEOTIDE SEQUENCE [LARGE SCALE GENOMIC DNA]</scope>
    <source>
        <strain evidence="2">YNK0</strain>
        <tissue evidence="2">Leaf</tissue>
    </source>
</reference>
<keyword evidence="3" id="KW-1185">Reference proteome</keyword>
<evidence type="ECO:0000256" key="1">
    <source>
        <dbReference type="SAM" id="MobiDB-lite"/>
    </source>
</evidence>